<feature type="transmembrane region" description="Helical" evidence="1">
    <location>
        <begin position="20"/>
        <end position="40"/>
    </location>
</feature>
<evidence type="ECO:0000313" key="2">
    <source>
        <dbReference type="EMBL" id="QDH88396.1"/>
    </source>
</evidence>
<name>A0A514D473_9VIRU</name>
<dbReference type="EMBL" id="MN034054">
    <property type="protein sequence ID" value="QDH88396.1"/>
    <property type="molecule type" value="Genomic_RNA"/>
</dbReference>
<proteinExistence type="predicted"/>
<keyword evidence="1" id="KW-1133">Transmembrane helix</keyword>
<keyword evidence="1" id="KW-0812">Transmembrane</keyword>
<accession>A0A514D473</accession>
<protein>
    <submittedName>
        <fullName evidence="2">Uncharacterized protein</fullName>
    </submittedName>
</protein>
<sequence length="51" mass="5749">MFRALSIYHPVDSVSFDGIILGILIFSLLITVSLLGFVAFTSPRQRRTNKH</sequence>
<evidence type="ECO:0000256" key="1">
    <source>
        <dbReference type="SAM" id="Phobius"/>
    </source>
</evidence>
<reference evidence="2" key="1">
    <citation type="submission" date="2019-05" db="EMBL/GenBank/DDBJ databases">
        <title>Metatranscriptomic reconstruction reveals RNA viruses with the potential to shape carbon cycling in soil.</title>
        <authorList>
            <person name="Starr E.P."/>
            <person name="Nuccio E."/>
            <person name="Pett-Ridge J."/>
            <person name="Banfield J.F."/>
            <person name="Firestone M.K."/>
        </authorList>
    </citation>
    <scope>NUCLEOTIDE SEQUENCE</scope>
    <source>
        <strain evidence="2">H2_Bulk_35_scaffold_234</strain>
    </source>
</reference>
<keyword evidence="1" id="KW-0472">Membrane</keyword>
<gene>
    <name evidence="2" type="ORF">H2Bulk35234_000002</name>
</gene>
<organism evidence="2">
    <name type="scientific">Leviviridae sp</name>
    <dbReference type="NCBI Taxonomy" id="2027243"/>
    <lineage>
        <taxon>Viruses</taxon>
        <taxon>Riboviria</taxon>
        <taxon>Orthornavirae</taxon>
        <taxon>Lenarviricota</taxon>
        <taxon>Leviviricetes</taxon>
        <taxon>Norzivirales</taxon>
        <taxon>Fiersviridae</taxon>
    </lineage>
</organism>